<dbReference type="Gene3D" id="2.60.40.10">
    <property type="entry name" value="Immunoglobulins"/>
    <property type="match status" value="1"/>
</dbReference>
<reference evidence="2" key="1">
    <citation type="submission" date="2015-04" db="EMBL/GenBank/DDBJ databases">
        <authorList>
            <person name="Schardt J."/>
            <person name="Mueller-Herbst S."/>
            <person name="Scherer S."/>
            <person name="Huptas C."/>
        </authorList>
    </citation>
    <scope>NUCLEOTIDE SEQUENCE [LARGE SCALE GENOMIC DNA]</scope>
    <source>
        <strain evidence="2">Kiel-L1</strain>
    </source>
</reference>
<dbReference type="PROSITE" id="PS51257">
    <property type="entry name" value="PROKAR_LIPOPROTEIN"/>
    <property type="match status" value="1"/>
</dbReference>
<dbReference type="EMBL" id="LARY01000002">
    <property type="protein sequence ID" value="RDX01153.1"/>
    <property type="molecule type" value="Genomic_DNA"/>
</dbReference>
<dbReference type="InterPro" id="IPR013783">
    <property type="entry name" value="Ig-like_fold"/>
</dbReference>
<dbReference type="Gene3D" id="2.60.120.200">
    <property type="match status" value="1"/>
</dbReference>
<evidence type="ECO:0000313" key="2">
    <source>
        <dbReference type="Proteomes" id="UP000257055"/>
    </source>
</evidence>
<accession>A0A3D8TR26</accession>
<evidence type="ECO:0000313" key="1">
    <source>
        <dbReference type="EMBL" id="RDX01153.1"/>
    </source>
</evidence>
<organism evidence="1 2">
    <name type="scientific">Listeria kieliensis</name>
    <dbReference type="NCBI Taxonomy" id="1621700"/>
    <lineage>
        <taxon>Bacteria</taxon>
        <taxon>Bacillati</taxon>
        <taxon>Bacillota</taxon>
        <taxon>Bacilli</taxon>
        <taxon>Bacillales</taxon>
        <taxon>Listeriaceae</taxon>
        <taxon>Listeria</taxon>
    </lineage>
</organism>
<protein>
    <recommendedName>
        <fullName evidence="3">Legume lectin domain-containing protein</fullName>
    </recommendedName>
</protein>
<comment type="caution">
    <text evidence="1">The sequence shown here is derived from an EMBL/GenBank/DDBJ whole genome shotgun (WGS) entry which is preliminary data.</text>
</comment>
<dbReference type="Pfam" id="PF18483">
    <property type="entry name" value="Lectin_L-type_dom"/>
    <property type="match status" value="1"/>
</dbReference>
<evidence type="ECO:0008006" key="3">
    <source>
        <dbReference type="Google" id="ProtNLM"/>
    </source>
</evidence>
<sequence>MNRAAKWLVCVGFVFGCITASEIKVNAAAEPPAHIKKMDGIFEVKEGSASSVDENGVVTITPNTSNSVGTIWSTENNLLDFTKSFHLSTYLYFGENVANVGDGMALVFQAATDSPTWFTHNSLSIGYLGDQRNDTSIGIPNSLAIEFDLYNNQTDSDGWFDQNVPTTNKGQHIAYTWPGDLTEYTSWWAWFNTQRSILHHDPLSYLLTDDKWIRLDVDWNVESQVFQYVIDNSTIVNVPYEDLYNRVLSTNTKAYWGFTGATGNYAAPQKVVFQEVPNLVEVDPKIEVYNETRDQAVVDEGDVYTDETLRFDYSVEYLDGKQTWNSVKAALTGDPNFVLEPGSITVTAVIGGQNQSYLMDDSALVDGILNFPVGTANGPTFGLEGNFPSKMIISYQGHFKADTPAEPVVLSAQYNGDNAFVSSPNFTLHPKSSAAPQIRFSENQNWQVLDTDERKSISGSFTDPNKGSLNLDYYLDGEKIHQEQVDSTSGSGEWSLELSAEQVRELANGEHEIKVTATNLVSQSATIQAAITKYSVPAIEEFGLENEAETIIKGGDVSFHVAFRDGDSSRVQFFYQLDGAAPVEIGTQENLTPGELQSFNWKLSTNELAIGEHTVTLYAIDSEGIASKEVQLVFAVDGKVSFYEAPQDFTLETALPKKKKRVKVELSPIQIEDNRIQKSNVKLHVRLTQSEDGAEAGFHSASGYQLPSDVFRYRDGIGEEHVINEAGADLSQTNSQEMMEVDQKGEAGFYLELAPWLHAETYQAIIEWQLIEAP</sequence>
<dbReference type="InterPro" id="IPR056573">
    <property type="entry name" value="Lectin_L-type_dom"/>
</dbReference>
<gene>
    <name evidence="1" type="ORF">UR08_09410</name>
</gene>
<proteinExistence type="predicted"/>
<keyword evidence="2" id="KW-1185">Reference proteome</keyword>
<dbReference type="InterPro" id="IPR013320">
    <property type="entry name" value="ConA-like_dom_sf"/>
</dbReference>
<dbReference type="Proteomes" id="UP000257055">
    <property type="component" value="Unassembled WGS sequence"/>
</dbReference>
<dbReference type="SUPFAM" id="SSF49899">
    <property type="entry name" value="Concanavalin A-like lectins/glucanases"/>
    <property type="match status" value="1"/>
</dbReference>
<dbReference type="AlphaFoldDB" id="A0A3D8TR26"/>
<name>A0A3D8TR26_9LIST</name>
<dbReference type="RefSeq" id="WP_115753402.1">
    <property type="nucleotide sequence ID" value="NZ_LARY01000002.1"/>
</dbReference>
<dbReference type="CDD" id="cd01951">
    <property type="entry name" value="lectin_L-type"/>
    <property type="match status" value="1"/>
</dbReference>